<reference evidence="7 8" key="1">
    <citation type="journal article" date="2006" name="Nature">
        <title>Global trends of whole-genome duplications revealed by the ciliate Paramecium tetraurelia.</title>
        <authorList>
            <consortium name="Genoscope"/>
            <person name="Aury J.-M."/>
            <person name="Jaillon O."/>
            <person name="Duret L."/>
            <person name="Noel B."/>
            <person name="Jubin C."/>
            <person name="Porcel B.M."/>
            <person name="Segurens B."/>
            <person name="Daubin V."/>
            <person name="Anthouard V."/>
            <person name="Aiach N."/>
            <person name="Arnaiz O."/>
            <person name="Billaut A."/>
            <person name="Beisson J."/>
            <person name="Blanc I."/>
            <person name="Bouhouche K."/>
            <person name="Camara F."/>
            <person name="Duharcourt S."/>
            <person name="Guigo R."/>
            <person name="Gogendeau D."/>
            <person name="Katinka M."/>
            <person name="Keller A.-M."/>
            <person name="Kissmehl R."/>
            <person name="Klotz C."/>
            <person name="Koll F."/>
            <person name="Le Moue A."/>
            <person name="Lepere C."/>
            <person name="Malinsky S."/>
            <person name="Nowacki M."/>
            <person name="Nowak J.K."/>
            <person name="Plattner H."/>
            <person name="Poulain J."/>
            <person name="Ruiz F."/>
            <person name="Serrano V."/>
            <person name="Zagulski M."/>
            <person name="Dessen P."/>
            <person name="Betermier M."/>
            <person name="Weissenbach J."/>
            <person name="Scarpelli C."/>
            <person name="Schachter V."/>
            <person name="Sperling L."/>
            <person name="Meyer E."/>
            <person name="Cohen J."/>
            <person name="Wincker P."/>
        </authorList>
    </citation>
    <scope>NUCLEOTIDE SEQUENCE [LARGE SCALE GENOMIC DNA]</scope>
    <source>
        <strain evidence="7 8">Stock d4-2</strain>
    </source>
</reference>
<dbReference type="InterPro" id="IPR051718">
    <property type="entry name" value="ARF_GTPase-activating"/>
</dbReference>
<evidence type="ECO:0000256" key="5">
    <source>
        <dbReference type="PROSITE-ProRule" id="PRU00288"/>
    </source>
</evidence>
<dbReference type="GO" id="GO:0005737">
    <property type="term" value="C:cytoplasm"/>
    <property type="evidence" value="ECO:0000318"/>
    <property type="project" value="GO_Central"/>
</dbReference>
<dbReference type="OrthoDB" id="312818at2759"/>
<protein>
    <recommendedName>
        <fullName evidence="6">Arf-GAP domain-containing protein</fullName>
    </recommendedName>
</protein>
<keyword evidence="8" id="KW-1185">Reference proteome</keyword>
<dbReference type="AlphaFoldDB" id="A0DVB4"/>
<feature type="domain" description="Arf-GAP" evidence="6">
    <location>
        <begin position="12"/>
        <end position="133"/>
    </location>
</feature>
<dbReference type="InParanoid" id="A0DVB4"/>
<dbReference type="EMBL" id="CT868596">
    <property type="protein sequence ID" value="CAK86981.1"/>
    <property type="molecule type" value="Genomic_DNA"/>
</dbReference>
<dbReference type="InterPro" id="IPR037278">
    <property type="entry name" value="ARFGAP/RecO"/>
</dbReference>
<keyword evidence="1" id="KW-0343">GTPase activation</keyword>
<proteinExistence type="predicted"/>
<name>A0DVB4_PARTE</name>
<dbReference type="GeneID" id="5040163"/>
<dbReference type="Proteomes" id="UP000000600">
    <property type="component" value="Unassembled WGS sequence"/>
</dbReference>
<dbReference type="STRING" id="5888.A0DVB4"/>
<evidence type="ECO:0000313" key="7">
    <source>
        <dbReference type="EMBL" id="CAK86981.1"/>
    </source>
</evidence>
<organism evidence="7 8">
    <name type="scientific">Paramecium tetraurelia</name>
    <dbReference type="NCBI Taxonomy" id="5888"/>
    <lineage>
        <taxon>Eukaryota</taxon>
        <taxon>Sar</taxon>
        <taxon>Alveolata</taxon>
        <taxon>Ciliophora</taxon>
        <taxon>Intramacronucleata</taxon>
        <taxon>Oligohymenophorea</taxon>
        <taxon>Peniculida</taxon>
        <taxon>Parameciidae</taxon>
        <taxon>Paramecium</taxon>
    </lineage>
</organism>
<dbReference type="FunFam" id="1.10.220.150:FF:000009">
    <property type="entry name" value="stromal membrane-associated protein 1 isoform X1"/>
    <property type="match status" value="1"/>
</dbReference>
<dbReference type="OMA" id="NEPINIM"/>
<dbReference type="PROSITE" id="PS50115">
    <property type="entry name" value="ARFGAP"/>
    <property type="match status" value="1"/>
</dbReference>
<dbReference type="PANTHER" id="PTHR45705">
    <property type="entry name" value="FI20236P1"/>
    <property type="match status" value="1"/>
</dbReference>
<evidence type="ECO:0000256" key="2">
    <source>
        <dbReference type="ARBA" id="ARBA00022723"/>
    </source>
</evidence>
<evidence type="ECO:0000259" key="6">
    <source>
        <dbReference type="PROSITE" id="PS50115"/>
    </source>
</evidence>
<dbReference type="InterPro" id="IPR001164">
    <property type="entry name" value="ArfGAP_dom"/>
</dbReference>
<evidence type="ECO:0000313" key="8">
    <source>
        <dbReference type="Proteomes" id="UP000000600"/>
    </source>
</evidence>
<dbReference type="SUPFAM" id="SSF57863">
    <property type="entry name" value="ArfGap/RecO-like zinc finger"/>
    <property type="match status" value="1"/>
</dbReference>
<accession>A0DVB4</accession>
<keyword evidence="3 5" id="KW-0863">Zinc-finger</keyword>
<evidence type="ECO:0000256" key="3">
    <source>
        <dbReference type="ARBA" id="ARBA00022771"/>
    </source>
</evidence>
<keyword evidence="2" id="KW-0479">Metal-binding</keyword>
<dbReference type="GO" id="GO:0005096">
    <property type="term" value="F:GTPase activator activity"/>
    <property type="evidence" value="ECO:0000318"/>
    <property type="project" value="GO_Central"/>
</dbReference>
<evidence type="ECO:0000256" key="1">
    <source>
        <dbReference type="ARBA" id="ARBA00022468"/>
    </source>
</evidence>
<dbReference type="Pfam" id="PF01412">
    <property type="entry name" value="ArfGap"/>
    <property type="match status" value="1"/>
</dbReference>
<keyword evidence="4" id="KW-0862">Zinc</keyword>
<dbReference type="eggNOG" id="KOG0703">
    <property type="taxonomic scope" value="Eukaryota"/>
</dbReference>
<dbReference type="Gene3D" id="1.10.220.150">
    <property type="entry name" value="Arf GTPase activating protein"/>
    <property type="match status" value="1"/>
</dbReference>
<evidence type="ECO:0000256" key="4">
    <source>
        <dbReference type="ARBA" id="ARBA00022833"/>
    </source>
</evidence>
<dbReference type="PANTHER" id="PTHR45705:SF1">
    <property type="entry name" value="FI20236P1"/>
    <property type="match status" value="1"/>
</dbReference>
<gene>
    <name evidence="7" type="ORF">GSPATT00020645001</name>
</gene>
<sequence length="324" mass="37956">MNKQHIPAKAQEKIFALILKRPENLVCADCATKGPRWVSLDYGVFICMDCAGAHRTLGPSVTRVRSTNIDGWFQENIDIMESIGNATANSYWENTMPKNYVKPTINTGLDSLIRFVQEKYVKKKFIPQQQCLDPKQQYMLTKTTVKPFYFQVETKQEEPKVKLGDLIDFNEQSDIFGVKETKVEIIHGNNTQYGTTHSLSPEKDKNDFPQTKQQTNHAMHSLPSLDILNLYNSNQQQKQQMQSQQTIPQKNVNYVYLQNLGQQQQQYGYQQFQNNNAYFNQQQQQQQQQQFQQNTFHQQQPNFVQLQQQYKQNEPINIMDLYHR</sequence>
<dbReference type="InterPro" id="IPR038508">
    <property type="entry name" value="ArfGAP_dom_sf"/>
</dbReference>
<dbReference type="HOGENOM" id="CLU_889847_0_0_1"/>
<dbReference type="KEGG" id="ptm:GSPATT00020645001"/>
<dbReference type="PRINTS" id="PR00405">
    <property type="entry name" value="REVINTRACTNG"/>
</dbReference>
<dbReference type="CDD" id="cd08204">
    <property type="entry name" value="ArfGap"/>
    <property type="match status" value="1"/>
</dbReference>
<dbReference type="GO" id="GO:0008270">
    <property type="term" value="F:zinc ion binding"/>
    <property type="evidence" value="ECO:0007669"/>
    <property type="project" value="UniProtKB-KW"/>
</dbReference>
<dbReference type="RefSeq" id="XP_001454378.1">
    <property type="nucleotide sequence ID" value="XM_001454341.1"/>
</dbReference>
<dbReference type="SMART" id="SM00105">
    <property type="entry name" value="ArfGap"/>
    <property type="match status" value="1"/>
</dbReference>